<dbReference type="WBParaSite" id="TCONS_00003331.p1">
    <property type="protein sequence ID" value="TCONS_00003331.p1"/>
    <property type="gene ID" value="XLOC_003070"/>
</dbReference>
<keyword evidence="4 5" id="KW-0472">Membrane</keyword>
<feature type="transmembrane region" description="Helical" evidence="5">
    <location>
        <begin position="83"/>
        <end position="110"/>
    </location>
</feature>
<evidence type="ECO:0000256" key="3">
    <source>
        <dbReference type="ARBA" id="ARBA00022989"/>
    </source>
</evidence>
<evidence type="ECO:0000256" key="5">
    <source>
        <dbReference type="SAM" id="Phobius"/>
    </source>
</evidence>
<organism evidence="7">
    <name type="scientific">Strongyloides stercoralis</name>
    <name type="common">Threadworm</name>
    <dbReference type="NCBI Taxonomy" id="6248"/>
    <lineage>
        <taxon>Eukaryota</taxon>
        <taxon>Metazoa</taxon>
        <taxon>Ecdysozoa</taxon>
        <taxon>Nematoda</taxon>
        <taxon>Chromadorea</taxon>
        <taxon>Rhabditida</taxon>
        <taxon>Tylenchina</taxon>
        <taxon>Panagrolaimomorpha</taxon>
        <taxon>Strongyloidoidea</taxon>
        <taxon>Strongyloididae</taxon>
        <taxon>Strongyloides</taxon>
    </lineage>
</organism>
<feature type="transmembrane region" description="Helical" evidence="5">
    <location>
        <begin position="130"/>
        <end position="154"/>
    </location>
</feature>
<accession>A0A0K0DSV0</accession>
<dbReference type="PANTHER" id="PTHR12479">
    <property type="entry name" value="LYSOSOMAL-ASSOCIATED TRANSMEMBRANE PROTEIN"/>
    <property type="match status" value="1"/>
</dbReference>
<dbReference type="InterPro" id="IPR051115">
    <property type="entry name" value="LAPTM_transporter"/>
</dbReference>
<protein>
    <submittedName>
        <fullName evidence="8">MARVEL domain-containing protein</fullName>
    </submittedName>
</protein>
<feature type="transmembrane region" description="Helical" evidence="5">
    <location>
        <begin position="48"/>
        <end position="71"/>
    </location>
</feature>
<dbReference type="PANTHER" id="PTHR12479:SF19">
    <property type="entry name" value="MARVEL DOMAIN-CONTAINING PROTEIN"/>
    <property type="match status" value="1"/>
</dbReference>
<keyword evidence="3 5" id="KW-1133">Transmembrane helix</keyword>
<name>A0A0K0DSV0_STRER</name>
<keyword evidence="6" id="KW-1185">Reference proteome</keyword>
<evidence type="ECO:0000256" key="2">
    <source>
        <dbReference type="ARBA" id="ARBA00022692"/>
    </source>
</evidence>
<dbReference type="WBParaSite" id="SSTP_0000031400.1">
    <property type="protein sequence ID" value="SSTP_0000031400.1"/>
    <property type="gene ID" value="SSTP_0000031400"/>
</dbReference>
<feature type="transmembrane region" description="Helical" evidence="5">
    <location>
        <begin position="16"/>
        <end position="36"/>
    </location>
</feature>
<dbReference type="GO" id="GO:0012505">
    <property type="term" value="C:endomembrane system"/>
    <property type="evidence" value="ECO:0007669"/>
    <property type="project" value="UniProtKB-SubCell"/>
</dbReference>
<dbReference type="GO" id="GO:0005765">
    <property type="term" value="C:lysosomal membrane"/>
    <property type="evidence" value="ECO:0007669"/>
    <property type="project" value="TreeGrafter"/>
</dbReference>
<comment type="subcellular location">
    <subcellularLocation>
        <location evidence="1">Endomembrane system</location>
        <topology evidence="1">Multi-pass membrane protein</topology>
    </subcellularLocation>
</comment>
<evidence type="ECO:0000256" key="4">
    <source>
        <dbReference type="ARBA" id="ARBA00023136"/>
    </source>
</evidence>
<proteinExistence type="predicted"/>
<sequence>MVETSNRICCCNLRTAGYIVAFVEVILCILAIYGMIKNFQIFGASYLVWFIVGIISVIIILIAIGILIYGIRKDKARYVLPHLSAQIFLIAFLLIVALIVALLLVFGRYQGIRSLLGRGDYIMSDESTKWVGILLVIVYFFLAILEIFFLWIIWKLYKYLNEYHKLYNKDPFATPGYGGHNWRTAPLNINNYHGNPHAGDIYPYTT</sequence>
<evidence type="ECO:0000313" key="6">
    <source>
        <dbReference type="Proteomes" id="UP000035681"/>
    </source>
</evidence>
<keyword evidence="2 5" id="KW-0812">Transmembrane</keyword>
<dbReference type="Proteomes" id="UP000035681">
    <property type="component" value="Unplaced"/>
</dbReference>
<evidence type="ECO:0000313" key="7">
    <source>
        <dbReference type="WBParaSite" id="SSTP_0000031400.1"/>
    </source>
</evidence>
<reference evidence="7" key="1">
    <citation type="submission" date="2015-08" db="UniProtKB">
        <authorList>
            <consortium name="WormBaseParasite"/>
        </authorList>
    </citation>
    <scope>IDENTIFICATION</scope>
</reference>
<evidence type="ECO:0000313" key="8">
    <source>
        <dbReference type="WBParaSite" id="TCONS_00003331.p1"/>
    </source>
</evidence>
<dbReference type="AlphaFoldDB" id="A0A0K0DSV0"/>
<evidence type="ECO:0000256" key="1">
    <source>
        <dbReference type="ARBA" id="ARBA00004127"/>
    </source>
</evidence>